<organism evidence="1 2">
    <name type="scientific">Prunus yedoensis var. nudiflora</name>
    <dbReference type="NCBI Taxonomy" id="2094558"/>
    <lineage>
        <taxon>Eukaryota</taxon>
        <taxon>Viridiplantae</taxon>
        <taxon>Streptophyta</taxon>
        <taxon>Embryophyta</taxon>
        <taxon>Tracheophyta</taxon>
        <taxon>Spermatophyta</taxon>
        <taxon>Magnoliopsida</taxon>
        <taxon>eudicotyledons</taxon>
        <taxon>Gunneridae</taxon>
        <taxon>Pentapetalae</taxon>
        <taxon>rosids</taxon>
        <taxon>fabids</taxon>
        <taxon>Rosales</taxon>
        <taxon>Rosaceae</taxon>
        <taxon>Amygdaloideae</taxon>
        <taxon>Amygdaleae</taxon>
        <taxon>Prunus</taxon>
    </lineage>
</organism>
<dbReference type="PANTHER" id="PTHR47568:SF2">
    <property type="entry name" value="E3 UBIQUITIN-PROTEIN LIGASE SP1-RELATED"/>
    <property type="match status" value="1"/>
</dbReference>
<dbReference type="GO" id="GO:0004842">
    <property type="term" value="F:ubiquitin-protein transferase activity"/>
    <property type="evidence" value="ECO:0007669"/>
    <property type="project" value="InterPro"/>
</dbReference>
<sequence length="135" mass="14945">MIESIGFFLLGGVVTLLAAPMTGQFMSIFSKDSSFLFSRAQQADNLASVPQIREFKDLEPLLKSQNRLMVALRGNVGSETPMNCEFSELQGVVVEKTDDGTFHVNVVELEVPKAFTAHINMQFLNHQGAGMELRH</sequence>
<dbReference type="OrthoDB" id="10575317at2759"/>
<name>A0A314Z9U9_PRUYE</name>
<evidence type="ECO:0000313" key="1">
    <source>
        <dbReference type="EMBL" id="PQQ16815.1"/>
    </source>
</evidence>
<dbReference type="STRING" id="2094558.A0A314Z9U9"/>
<dbReference type="AlphaFoldDB" id="A0A314Z9U9"/>
<keyword evidence="2" id="KW-1185">Reference proteome</keyword>
<proteinExistence type="predicted"/>
<comment type="caution">
    <text evidence="1">The sequence shown here is derived from an EMBL/GenBank/DDBJ whole genome shotgun (WGS) entry which is preliminary data.</text>
</comment>
<dbReference type="Proteomes" id="UP000250321">
    <property type="component" value="Unassembled WGS sequence"/>
</dbReference>
<gene>
    <name evidence="1" type="ORF">Pyn_08810</name>
</gene>
<dbReference type="InterPro" id="IPR044231">
    <property type="entry name" value="SP1/SPL1"/>
</dbReference>
<accession>A0A314Z9U9</accession>
<dbReference type="GO" id="GO:0016567">
    <property type="term" value="P:protein ubiquitination"/>
    <property type="evidence" value="ECO:0007669"/>
    <property type="project" value="InterPro"/>
</dbReference>
<dbReference type="EMBL" id="PJQY01000170">
    <property type="protein sequence ID" value="PQQ16815.1"/>
    <property type="molecule type" value="Genomic_DNA"/>
</dbReference>
<reference evidence="1 2" key="1">
    <citation type="submission" date="2018-02" db="EMBL/GenBank/DDBJ databases">
        <title>Draft genome of wild Prunus yedoensis var. nudiflora.</title>
        <authorList>
            <person name="Baek S."/>
            <person name="Kim J.-H."/>
            <person name="Choi K."/>
            <person name="Kim G.-B."/>
            <person name="Cho A."/>
            <person name="Jang H."/>
            <person name="Shin C.-H."/>
            <person name="Yu H.-J."/>
            <person name="Mun J.-H."/>
        </authorList>
    </citation>
    <scope>NUCLEOTIDE SEQUENCE [LARGE SCALE GENOMIC DNA]</scope>
    <source>
        <strain evidence="2">cv. Jeju island</strain>
        <tissue evidence="1">Leaf</tissue>
    </source>
</reference>
<evidence type="ECO:0000313" key="2">
    <source>
        <dbReference type="Proteomes" id="UP000250321"/>
    </source>
</evidence>
<dbReference type="PANTHER" id="PTHR47568">
    <property type="match status" value="1"/>
</dbReference>
<protein>
    <submittedName>
        <fullName evidence="1">E3 ubiquitin-protein ligase SP1-like</fullName>
    </submittedName>
</protein>